<proteinExistence type="predicted"/>
<dbReference type="EMBL" id="AP024086">
    <property type="protein sequence ID" value="BCL62493.1"/>
    <property type="molecule type" value="Genomic_DNA"/>
</dbReference>
<dbReference type="AlphaFoldDB" id="A0A8D5JEG8"/>
<reference evidence="1" key="1">
    <citation type="submission" date="2020-09" db="EMBL/GenBank/DDBJ databases">
        <title>Desulfogranum mesoprofundum gen. nov., sp. nov., a novel mesophilic, sulfate-reducing chemolithoautotroph isolated from a deep-sea hydrothermal vent chimney in the Suiyo Seamount.</title>
        <authorList>
            <person name="Hashimoto Y."/>
            <person name="Nakagawa S."/>
        </authorList>
    </citation>
    <scope>NUCLEOTIDE SEQUENCE</scope>
    <source>
        <strain evidence="1">KT2</strain>
    </source>
</reference>
<evidence type="ECO:0000313" key="2">
    <source>
        <dbReference type="Proteomes" id="UP000826725"/>
    </source>
</evidence>
<gene>
    <name evidence="1" type="ORF">DGMP_31860</name>
</gene>
<organism evidence="1 2">
    <name type="scientific">Desulfomarina profundi</name>
    <dbReference type="NCBI Taxonomy" id="2772557"/>
    <lineage>
        <taxon>Bacteria</taxon>
        <taxon>Pseudomonadati</taxon>
        <taxon>Thermodesulfobacteriota</taxon>
        <taxon>Desulfobulbia</taxon>
        <taxon>Desulfobulbales</taxon>
        <taxon>Desulfobulbaceae</taxon>
        <taxon>Desulfomarina</taxon>
    </lineage>
</organism>
<name>A0A8D5JEG8_9BACT</name>
<sequence length="317" mass="35901">MKRRDFLQFIIVSTLLSPDSFLAAMTHISANKKKKKFYQVTVHSPGFSGGSSFHSTDEHIKDYLAKIRFPDRPNADDIILSREEFVLLGRIVKRLERVRAITGHGNFCVIGFDEALRIGRRYSKVGRFTKSELDFLEMIYFQDASKYGFKGKKQVTTLTRTIGRKDVLKVQHSGNYLFRGASHEKYQRVKKELGEELILTSGIRGVTKQFYLFLNKAFRHGGNLSLASRSLAPPVILIMPPGILMSARKGLGRQIFPNVLQRHRFSENWRTEGSCNTVMNGTICLGFVMSHGISNLIRISHEHNVSPVSPELIINAG</sequence>
<protein>
    <submittedName>
        <fullName evidence="1">Uncharacterized protein</fullName>
    </submittedName>
</protein>
<dbReference type="Proteomes" id="UP000826725">
    <property type="component" value="Chromosome"/>
</dbReference>
<keyword evidence="2" id="KW-1185">Reference proteome</keyword>
<evidence type="ECO:0000313" key="1">
    <source>
        <dbReference type="EMBL" id="BCL62493.1"/>
    </source>
</evidence>
<dbReference type="KEGG" id="dbk:DGMP_31860"/>
<accession>A0A8D5JEG8</accession>